<reference evidence="1" key="1">
    <citation type="submission" date="2015-12" db="EMBL/GenBank/DDBJ databases">
        <title>Update maize B73 reference genome by single molecule sequencing technologies.</title>
        <authorList>
            <consortium name="Maize Genome Sequencing Project"/>
            <person name="Ware D."/>
        </authorList>
    </citation>
    <scope>NUCLEOTIDE SEQUENCE [LARGE SCALE GENOMIC DNA]</scope>
    <source>
        <tissue evidence="1">Seedling</tissue>
    </source>
</reference>
<dbReference type="GO" id="GO:0000502">
    <property type="term" value="C:proteasome complex"/>
    <property type="evidence" value="ECO:0007669"/>
    <property type="project" value="UniProtKB-KW"/>
</dbReference>
<proteinExistence type="predicted"/>
<evidence type="ECO:0000313" key="1">
    <source>
        <dbReference type="EMBL" id="ONM37093.1"/>
    </source>
</evidence>
<sequence>MTCWSMPKLLLRQLLRRWMLTKKQDDMPKLHVLALLKSLIPLG</sequence>
<protein>
    <submittedName>
        <fullName evidence="1">Proteasome subunit alpha type</fullName>
    </submittedName>
</protein>
<organism evidence="1">
    <name type="scientific">Zea mays</name>
    <name type="common">Maize</name>
    <dbReference type="NCBI Taxonomy" id="4577"/>
    <lineage>
        <taxon>Eukaryota</taxon>
        <taxon>Viridiplantae</taxon>
        <taxon>Streptophyta</taxon>
        <taxon>Embryophyta</taxon>
        <taxon>Tracheophyta</taxon>
        <taxon>Spermatophyta</taxon>
        <taxon>Magnoliopsida</taxon>
        <taxon>Liliopsida</taxon>
        <taxon>Poales</taxon>
        <taxon>Poaceae</taxon>
        <taxon>PACMAD clade</taxon>
        <taxon>Panicoideae</taxon>
        <taxon>Andropogonodae</taxon>
        <taxon>Andropogoneae</taxon>
        <taxon>Tripsacinae</taxon>
        <taxon>Zea</taxon>
    </lineage>
</organism>
<name>A0A1D6N972_MAIZE</name>
<keyword evidence="1" id="KW-0647">Proteasome</keyword>
<gene>
    <name evidence="1" type="ORF">ZEAMMB73_Zm00001d043137</name>
</gene>
<dbReference type="AlphaFoldDB" id="A0A1D6N972"/>
<accession>A0A1D6N972</accession>
<dbReference type="EMBL" id="CM007649">
    <property type="protein sequence ID" value="ONM37093.1"/>
    <property type="molecule type" value="Genomic_DNA"/>
</dbReference>